<accession>A0A6J7WPG7</accession>
<organism evidence="1">
    <name type="scientific">uncultured Caudovirales phage</name>
    <dbReference type="NCBI Taxonomy" id="2100421"/>
    <lineage>
        <taxon>Viruses</taxon>
        <taxon>Duplodnaviria</taxon>
        <taxon>Heunggongvirae</taxon>
        <taxon>Uroviricota</taxon>
        <taxon>Caudoviricetes</taxon>
        <taxon>Peduoviridae</taxon>
        <taxon>Maltschvirus</taxon>
        <taxon>Maltschvirus maltsch</taxon>
    </lineage>
</organism>
<name>A0A6J7WPG7_9CAUD</name>
<dbReference type="EMBL" id="LR798262">
    <property type="protein sequence ID" value="CAB5218605.1"/>
    <property type="molecule type" value="Genomic_DNA"/>
</dbReference>
<sequence length="96" mass="11218">MSNEKLSNEATNPPLRKGVVSGSTDFLSEQLPIVEYNDYEYKPHIAFYGTEWEIWYQSFNNRIPQNILMNKYGDNLNEALSKMINEVLSSGLKYYR</sequence>
<reference evidence="1" key="1">
    <citation type="submission" date="2020-05" db="EMBL/GenBank/DDBJ databases">
        <authorList>
            <person name="Chiriac C."/>
            <person name="Salcher M."/>
            <person name="Ghai R."/>
            <person name="Kavagutti S V."/>
        </authorList>
    </citation>
    <scope>NUCLEOTIDE SEQUENCE</scope>
</reference>
<protein>
    <submittedName>
        <fullName evidence="1">Uncharacterized protein</fullName>
    </submittedName>
</protein>
<evidence type="ECO:0000313" key="1">
    <source>
        <dbReference type="EMBL" id="CAB5218605.1"/>
    </source>
</evidence>
<proteinExistence type="predicted"/>
<gene>
    <name evidence="1" type="ORF">UFOVP211_39</name>
</gene>